<accession>A0A9W8DL74</accession>
<sequence length="287" mass="33485">MTVPPTDMMTTGNRPVKDRWEFAFVHGFCTRFASLFKDLRFDPNEFEVALQSQDLDYWNRIIPLFLGHISRAKSLLAQGQRWPAVLPQYLGKVSGKLPWTECDPSIAPDAEFRTLSAEQKLLVIWGLCETLLMYEPAVHKYISSCLGNAKQLVREGFPLAVEPFHMDHQYMYYYFDDGSPWLYRQTDPHYPDCQWEAFVSSEEEFKTYTAKLAMSTQRHDKIMNRILGREIKPKIEAASARKQQQEKTRLKAAMMHNDVEILGSRTRTRNKDTKYTYDDEIAAIDEY</sequence>
<dbReference type="Proteomes" id="UP001150569">
    <property type="component" value="Unassembled WGS sequence"/>
</dbReference>
<dbReference type="OrthoDB" id="349045at2759"/>
<protein>
    <submittedName>
        <fullName evidence="1">Uncharacterized protein</fullName>
    </submittedName>
</protein>
<gene>
    <name evidence="1" type="ORF">IWQ60_011800</name>
</gene>
<dbReference type="AlphaFoldDB" id="A0A9W8DL74"/>
<dbReference type="EMBL" id="JANBPT010001441">
    <property type="protein sequence ID" value="KAJ1907784.1"/>
    <property type="molecule type" value="Genomic_DNA"/>
</dbReference>
<proteinExistence type="predicted"/>
<name>A0A9W8DL74_9FUNG</name>
<dbReference type="PANTHER" id="PTHR42107:SF1">
    <property type="entry name" value="WHIM1 DOMAIN-CONTAINING PROTEIN"/>
    <property type="match status" value="1"/>
</dbReference>
<keyword evidence="2" id="KW-1185">Reference proteome</keyword>
<reference evidence="1" key="1">
    <citation type="submission" date="2022-07" db="EMBL/GenBank/DDBJ databases">
        <title>Phylogenomic reconstructions and comparative analyses of Kickxellomycotina fungi.</title>
        <authorList>
            <person name="Reynolds N.K."/>
            <person name="Stajich J.E."/>
            <person name="Barry K."/>
            <person name="Grigoriev I.V."/>
            <person name="Crous P."/>
            <person name="Smith M.E."/>
        </authorList>
    </citation>
    <scope>NUCLEOTIDE SEQUENCE</scope>
    <source>
        <strain evidence="1">RSA 861</strain>
    </source>
</reference>
<organism evidence="1 2">
    <name type="scientific">Tieghemiomyces parasiticus</name>
    <dbReference type="NCBI Taxonomy" id="78921"/>
    <lineage>
        <taxon>Eukaryota</taxon>
        <taxon>Fungi</taxon>
        <taxon>Fungi incertae sedis</taxon>
        <taxon>Zoopagomycota</taxon>
        <taxon>Kickxellomycotina</taxon>
        <taxon>Dimargaritomycetes</taxon>
        <taxon>Dimargaritales</taxon>
        <taxon>Dimargaritaceae</taxon>
        <taxon>Tieghemiomyces</taxon>
    </lineage>
</organism>
<dbReference type="PANTHER" id="PTHR42107">
    <property type="entry name" value="YALI0D24453P"/>
    <property type="match status" value="1"/>
</dbReference>
<evidence type="ECO:0000313" key="1">
    <source>
        <dbReference type="EMBL" id="KAJ1907784.1"/>
    </source>
</evidence>
<comment type="caution">
    <text evidence="1">The sequence shown here is derived from an EMBL/GenBank/DDBJ whole genome shotgun (WGS) entry which is preliminary data.</text>
</comment>
<evidence type="ECO:0000313" key="2">
    <source>
        <dbReference type="Proteomes" id="UP001150569"/>
    </source>
</evidence>